<reference evidence="3" key="1">
    <citation type="submission" date="2016-11" db="EMBL/GenBank/DDBJ databases">
        <authorList>
            <person name="Shukria A."/>
            <person name="Stevens D.C."/>
        </authorList>
    </citation>
    <scope>NUCLEOTIDE SEQUENCE [LARGE SCALE GENOMIC DNA]</scope>
    <source>
        <strain evidence="3">Cbfe23</strain>
    </source>
</reference>
<dbReference type="AlphaFoldDB" id="A0A1L9AX30"/>
<accession>A0A1L9AX30</accession>
<dbReference type="RefSeq" id="WP_071904404.1">
    <property type="nucleotide sequence ID" value="NZ_MPIN01000018.1"/>
</dbReference>
<keyword evidence="1" id="KW-0732">Signal</keyword>
<reference evidence="2 3" key="2">
    <citation type="submission" date="2016-12" db="EMBL/GenBank/DDBJ databases">
        <title>Draft Genome Sequence of Cystobacter ferrugineus Strain Cbfe23.</title>
        <authorList>
            <person name="Akbar S."/>
            <person name="Dowd S.E."/>
            <person name="Stevens D.C."/>
        </authorList>
    </citation>
    <scope>NUCLEOTIDE SEQUENCE [LARGE SCALE GENOMIC DNA]</scope>
    <source>
        <strain evidence="2 3">Cbfe23</strain>
    </source>
</reference>
<keyword evidence="3" id="KW-1185">Reference proteome</keyword>
<feature type="signal peptide" evidence="1">
    <location>
        <begin position="1"/>
        <end position="25"/>
    </location>
</feature>
<comment type="caution">
    <text evidence="2">The sequence shown here is derived from an EMBL/GenBank/DDBJ whole genome shotgun (WGS) entry which is preliminary data.</text>
</comment>
<protein>
    <submittedName>
        <fullName evidence="2">Uncharacterized protein</fullName>
    </submittedName>
</protein>
<dbReference type="Proteomes" id="UP000182229">
    <property type="component" value="Unassembled WGS sequence"/>
</dbReference>
<name>A0A1L9AX30_9BACT</name>
<dbReference type="STRING" id="83449.BON30_43045"/>
<evidence type="ECO:0000256" key="1">
    <source>
        <dbReference type="SAM" id="SignalP"/>
    </source>
</evidence>
<evidence type="ECO:0000313" key="2">
    <source>
        <dbReference type="EMBL" id="OJH34575.1"/>
    </source>
</evidence>
<feature type="chain" id="PRO_5011978899" evidence="1">
    <location>
        <begin position="26"/>
        <end position="646"/>
    </location>
</feature>
<sequence length="646" mass="69719">MRRAYRVPCVLLLVGVMAGLLPVHAARADAASLPPQGIRLVCRPAHVVLGGGGEVEVRVELPPDATRLEVFASTGQVGTPTSVAPGVFRATYVPPRQSRPGEVLFVARARGPRGALEGWSVLPLWGQGEAEVRTRARAPVSLRVGAQTFGPIPADAKGLARVPITVPPGVSAAFFGSRRIELGLPPWPYVHAVPSRREVWADREETVEVWLHLSRLAGTPQRPPRAFSFSVSRGRVSAPVERAPGVFLVSWTVPPGPMGPLELRGTVGREARWSLRVQVEARPGPAQHFEMRLDRDEFVASEEARVRVEVSARDAVGNPTHAGLRLVSDLSEELALVEQRAGEYAARLALPPRFAGRESVELRLLREGSETPVVTRRLKLCAGAIARVRMEPLRPVLVADGLSEAAWHISLEDRFGNPVLGSRPEATLPGGLEGTLLAKAPGQYELRYVPPESHVDQLSEVVVRVGELIEHGTLPLLRRSVLSLAPRVGMMTNLADVRAGSAGLRVEAWPVRAWPSVGVWLDTGYLWFSRAGGTAVPGFSGENEILDTSLALGLRTPREYRIQGWAGAGVGVAWVRGRAKWGEGLVLEQSTLVLGAQATLGAGVRVGPGQPFAEVRFFRFNDPALPVLRGVLQGAGFHVGYRLELF</sequence>
<dbReference type="EMBL" id="MPIN01000018">
    <property type="protein sequence ID" value="OJH34575.1"/>
    <property type="molecule type" value="Genomic_DNA"/>
</dbReference>
<gene>
    <name evidence="2" type="ORF">BON30_43045</name>
</gene>
<dbReference type="OrthoDB" id="5494030at2"/>
<proteinExistence type="predicted"/>
<evidence type="ECO:0000313" key="3">
    <source>
        <dbReference type="Proteomes" id="UP000182229"/>
    </source>
</evidence>
<organism evidence="2 3">
    <name type="scientific">Cystobacter ferrugineus</name>
    <dbReference type="NCBI Taxonomy" id="83449"/>
    <lineage>
        <taxon>Bacteria</taxon>
        <taxon>Pseudomonadati</taxon>
        <taxon>Myxococcota</taxon>
        <taxon>Myxococcia</taxon>
        <taxon>Myxococcales</taxon>
        <taxon>Cystobacterineae</taxon>
        <taxon>Archangiaceae</taxon>
        <taxon>Cystobacter</taxon>
    </lineage>
</organism>